<name>A0AAV0TIX8_9STRA</name>
<evidence type="ECO:0000313" key="1">
    <source>
        <dbReference type="EMBL" id="CAI5720402.1"/>
    </source>
</evidence>
<dbReference type="EMBL" id="CANTFM010000382">
    <property type="protein sequence ID" value="CAI5720402.1"/>
    <property type="molecule type" value="Genomic_DNA"/>
</dbReference>
<evidence type="ECO:0000313" key="2">
    <source>
        <dbReference type="Proteomes" id="UP001162029"/>
    </source>
</evidence>
<dbReference type="Proteomes" id="UP001162029">
    <property type="component" value="Unassembled WGS sequence"/>
</dbReference>
<reference evidence="1" key="1">
    <citation type="submission" date="2022-12" db="EMBL/GenBank/DDBJ databases">
        <authorList>
            <person name="Webb A."/>
        </authorList>
    </citation>
    <scope>NUCLEOTIDE SEQUENCE</scope>
    <source>
        <strain evidence="1">Pd1</strain>
    </source>
</reference>
<proteinExistence type="predicted"/>
<keyword evidence="2" id="KW-1185">Reference proteome</keyword>
<organism evidence="1 2">
    <name type="scientific">Peronospora destructor</name>
    <dbReference type="NCBI Taxonomy" id="86335"/>
    <lineage>
        <taxon>Eukaryota</taxon>
        <taxon>Sar</taxon>
        <taxon>Stramenopiles</taxon>
        <taxon>Oomycota</taxon>
        <taxon>Peronosporomycetes</taxon>
        <taxon>Peronosporales</taxon>
        <taxon>Peronosporaceae</taxon>
        <taxon>Peronospora</taxon>
    </lineage>
</organism>
<dbReference type="AlphaFoldDB" id="A0AAV0TIX8"/>
<gene>
    <name evidence="1" type="ORF">PDE001_LOCUS2228</name>
</gene>
<sequence length="212" mass="24009">MGSHPQAPRGSAFGPVPAPAYFAPQRPLQMRDLKLAIENFEGKEVYPGLGSGFAPWGKRFLRQVRIAEELSGCIWSEDIKLDVLGRYLTGKAGQHFNIQVDTWYSENPQVWYSMDRMNLNFGPRISKSQAFKLFTFEKKESVSWSDHMLFLMAVSDAVGGAQDQVLENIAKYASSGTEIQGVLLARYNLYREDYLRQAEELVYFAQLNDPAI</sequence>
<accession>A0AAV0TIX8</accession>
<comment type="caution">
    <text evidence="1">The sequence shown here is derived from an EMBL/GenBank/DDBJ whole genome shotgun (WGS) entry which is preliminary data.</text>
</comment>
<protein>
    <submittedName>
        <fullName evidence="1">Uncharacterized protein</fullName>
    </submittedName>
</protein>